<keyword evidence="1" id="KW-1133">Transmembrane helix</keyword>
<dbReference type="KEGG" id="pdq:CL55_00009440"/>
<reference evidence="3 4" key="1">
    <citation type="submission" date="2014-03" db="EMBL/GenBank/DDBJ databases">
        <title>Genome of Polynucleobacter strain MWH-MoK4.</title>
        <authorList>
            <person name="Hahn M.W."/>
        </authorList>
    </citation>
    <scope>NUCLEOTIDE SEQUENCE [LARGE SCALE GENOMIC DNA]</scope>
    <source>
        <strain evidence="3 4">MWH-MoK4</strain>
    </source>
</reference>
<sequence length="192" mass="21418">MNLLNKYSQLASKLLIALSLTIASAAHAGPGHGHGEEKPTTAQTQTLPRFYAESDLYEAVGVINGKEITLYLDRYSSNELVKGAKVEIELEGSKISSEPHGDGEYLFRLKNKIKDQPTAITITINDDDVTDILAATIDLSSFERSSLITWKSAIKILLYFSLLMAIAYFSYHKKEVLMTHTKKLIKQIKERV</sequence>
<keyword evidence="2" id="KW-0732">Signal</keyword>
<dbReference type="Proteomes" id="UP000061135">
    <property type="component" value="Chromosome"/>
</dbReference>
<dbReference type="STRING" id="1835254.CL55_00009440"/>
<dbReference type="OrthoDB" id="6881973at2"/>
<feature type="chain" id="PRO_5002416668" evidence="2">
    <location>
        <begin position="29"/>
        <end position="192"/>
    </location>
</feature>
<evidence type="ECO:0000256" key="1">
    <source>
        <dbReference type="SAM" id="Phobius"/>
    </source>
</evidence>
<gene>
    <name evidence="3" type="ORF">CL55_00009440</name>
</gene>
<dbReference type="EMBL" id="CP007501">
    <property type="protein sequence ID" value="AKD25277.1"/>
    <property type="molecule type" value="Genomic_DNA"/>
</dbReference>
<proteinExistence type="predicted"/>
<evidence type="ECO:0000313" key="3">
    <source>
        <dbReference type="EMBL" id="AKD25277.1"/>
    </source>
</evidence>
<accession>A0A0E3ZLP9</accession>
<evidence type="ECO:0000256" key="2">
    <source>
        <dbReference type="SAM" id="SignalP"/>
    </source>
</evidence>
<feature type="signal peptide" evidence="2">
    <location>
        <begin position="1"/>
        <end position="28"/>
    </location>
</feature>
<dbReference type="PATRIC" id="fig|576611.7.peg.960"/>
<keyword evidence="4" id="KW-1185">Reference proteome</keyword>
<feature type="transmembrane region" description="Helical" evidence="1">
    <location>
        <begin position="153"/>
        <end position="171"/>
    </location>
</feature>
<keyword evidence="1" id="KW-0472">Membrane</keyword>
<organism evidence="3 4">
    <name type="scientific">Polynucleobacter duraquae</name>
    <dbReference type="NCBI Taxonomy" id="1835254"/>
    <lineage>
        <taxon>Bacteria</taxon>
        <taxon>Pseudomonadati</taxon>
        <taxon>Pseudomonadota</taxon>
        <taxon>Betaproteobacteria</taxon>
        <taxon>Burkholderiales</taxon>
        <taxon>Burkholderiaceae</taxon>
        <taxon>Polynucleobacter</taxon>
    </lineage>
</organism>
<protein>
    <submittedName>
        <fullName evidence="3">Uncharacterized protein</fullName>
    </submittedName>
</protein>
<evidence type="ECO:0000313" key="4">
    <source>
        <dbReference type="Proteomes" id="UP000061135"/>
    </source>
</evidence>
<keyword evidence="1" id="KW-0812">Transmembrane</keyword>
<name>A0A0E3ZLP9_9BURK</name>
<dbReference type="AlphaFoldDB" id="A0A0E3ZLP9"/>
<dbReference type="RefSeq" id="WP_052728769.1">
    <property type="nucleotide sequence ID" value="NZ_CP007501.1"/>
</dbReference>
<dbReference type="HOGENOM" id="CLU_114910_0_0_4"/>